<organism evidence="1 2">
    <name type="scientific">Eumeta variegata</name>
    <name type="common">Bagworm moth</name>
    <name type="synonym">Eumeta japonica</name>
    <dbReference type="NCBI Taxonomy" id="151549"/>
    <lineage>
        <taxon>Eukaryota</taxon>
        <taxon>Metazoa</taxon>
        <taxon>Ecdysozoa</taxon>
        <taxon>Arthropoda</taxon>
        <taxon>Hexapoda</taxon>
        <taxon>Insecta</taxon>
        <taxon>Pterygota</taxon>
        <taxon>Neoptera</taxon>
        <taxon>Endopterygota</taxon>
        <taxon>Lepidoptera</taxon>
        <taxon>Glossata</taxon>
        <taxon>Ditrysia</taxon>
        <taxon>Tineoidea</taxon>
        <taxon>Psychidae</taxon>
        <taxon>Oiketicinae</taxon>
        <taxon>Eumeta</taxon>
    </lineage>
</organism>
<protein>
    <submittedName>
        <fullName evidence="1">Uncharacterized protein</fullName>
    </submittedName>
</protein>
<dbReference type="AlphaFoldDB" id="A0A4C1TUR5"/>
<name>A0A4C1TUR5_EUMVA</name>
<evidence type="ECO:0000313" key="2">
    <source>
        <dbReference type="Proteomes" id="UP000299102"/>
    </source>
</evidence>
<gene>
    <name evidence="1" type="ORF">EVAR_102607_1</name>
</gene>
<reference evidence="1 2" key="1">
    <citation type="journal article" date="2019" name="Commun. Biol.">
        <title>The bagworm genome reveals a unique fibroin gene that provides high tensile strength.</title>
        <authorList>
            <person name="Kono N."/>
            <person name="Nakamura H."/>
            <person name="Ohtoshi R."/>
            <person name="Tomita M."/>
            <person name="Numata K."/>
            <person name="Arakawa K."/>
        </authorList>
    </citation>
    <scope>NUCLEOTIDE SEQUENCE [LARGE SCALE GENOMIC DNA]</scope>
</reference>
<dbReference type="EMBL" id="BGZK01000090">
    <property type="protein sequence ID" value="GBP17749.1"/>
    <property type="molecule type" value="Genomic_DNA"/>
</dbReference>
<evidence type="ECO:0000313" key="1">
    <source>
        <dbReference type="EMBL" id="GBP17749.1"/>
    </source>
</evidence>
<accession>A0A4C1TUR5</accession>
<dbReference type="Proteomes" id="UP000299102">
    <property type="component" value="Unassembled WGS sequence"/>
</dbReference>
<keyword evidence="2" id="KW-1185">Reference proteome</keyword>
<proteinExistence type="predicted"/>
<sequence length="100" mass="11139">MAIGECNPWTYPHPSRLTTRIMIIEIWRAGANGQNGHLAFGEARAPLWNASPSASGPRRGHSLCARDARVTNRYARFLRSDLLYRGVVNTRPEPGPKTIL</sequence>
<comment type="caution">
    <text evidence="1">The sequence shown here is derived from an EMBL/GenBank/DDBJ whole genome shotgun (WGS) entry which is preliminary data.</text>
</comment>